<dbReference type="AlphaFoldDB" id="A0A1I2UYB9"/>
<feature type="binding site" evidence="5">
    <location>
        <position position="129"/>
    </location>
    <ligand>
        <name>NAD(+)</name>
        <dbReference type="ChEBI" id="CHEBI:57540"/>
    </ligand>
</feature>
<dbReference type="PANTHER" id="PTHR43616">
    <property type="entry name" value="GLYCEROL DEHYDROGENASE"/>
    <property type="match status" value="1"/>
</dbReference>
<feature type="binding site" evidence="4">
    <location>
        <position position="259"/>
    </location>
    <ligand>
        <name>glycerol</name>
        <dbReference type="ChEBI" id="CHEBI:17754"/>
    </ligand>
</feature>
<keyword evidence="3" id="KW-0560">Oxidoreductase</keyword>
<dbReference type="SUPFAM" id="SSF56796">
    <property type="entry name" value="Dehydroquinate synthase-like"/>
    <property type="match status" value="1"/>
</dbReference>
<feature type="binding site" evidence="5">
    <location>
        <position position="131"/>
    </location>
    <ligand>
        <name>NAD(+)</name>
        <dbReference type="ChEBI" id="CHEBI:57540"/>
    </ligand>
</feature>
<evidence type="ECO:0000256" key="2">
    <source>
        <dbReference type="ARBA" id="ARBA00022723"/>
    </source>
</evidence>
<dbReference type="Gene3D" id="1.20.1090.10">
    <property type="entry name" value="Dehydroquinate synthase-like - alpha domain"/>
    <property type="match status" value="1"/>
</dbReference>
<feature type="domain" description="Alcohol dehydrogenase iron-type/glycerol dehydrogenase GldA" evidence="6">
    <location>
        <begin position="11"/>
        <end position="156"/>
    </location>
</feature>
<dbReference type="Gene3D" id="3.40.50.1970">
    <property type="match status" value="1"/>
</dbReference>
<dbReference type="STRING" id="269670.SAMN02982927_02816"/>
<reference evidence="8" key="1">
    <citation type="submission" date="2016-10" db="EMBL/GenBank/DDBJ databases">
        <authorList>
            <person name="Varghese N."/>
            <person name="Submissions S."/>
        </authorList>
    </citation>
    <scope>NUCLEOTIDE SEQUENCE [LARGE SCALE GENOMIC DNA]</scope>
    <source>
        <strain evidence="8">ATCC 700379</strain>
    </source>
</reference>
<proteinExistence type="inferred from homology"/>
<dbReference type="PIRSF" id="PIRSF000112">
    <property type="entry name" value="Glycerol_dehydrogenase"/>
    <property type="match status" value="1"/>
</dbReference>
<feature type="binding site" evidence="5">
    <location>
        <begin position="120"/>
        <end position="123"/>
    </location>
    <ligand>
        <name>NAD(+)</name>
        <dbReference type="ChEBI" id="CHEBI:57540"/>
    </ligand>
</feature>
<comment type="similarity">
    <text evidence="1">Belongs to the iron-containing alcohol dehydrogenase family.</text>
</comment>
<evidence type="ECO:0000256" key="5">
    <source>
        <dbReference type="PIRSR" id="PIRSR000112-3"/>
    </source>
</evidence>
<dbReference type="PROSITE" id="PS00913">
    <property type="entry name" value="ADH_IRON_1"/>
    <property type="match status" value="1"/>
</dbReference>
<evidence type="ECO:0000256" key="3">
    <source>
        <dbReference type="ARBA" id="ARBA00023002"/>
    </source>
</evidence>
<evidence type="ECO:0000313" key="8">
    <source>
        <dbReference type="Proteomes" id="UP000198752"/>
    </source>
</evidence>
<sequence length="371" mass="40993">MSFHVVSRVGPQQYSSEEGAYDYLPEFLEALSATRILILHGIKSWQKAAPYFPDLAQAGFDVFDMTFGGECSHKEIARVIEEIHRSRIDLVIGIGGGKVIDTAKAAAVKSGGIQLVILPTMASNCAAWSALSVLYKDNGISIGHELYPRQSSLVLIEPRVILDSPLDYFIAGIADTLAKWYESDSLLTHVGTNHLSLLYARESAKICRDIPLNHGAQAVEDMKQGVLSDAWQLVMETNIIAGGLVGGFGDAYGRATAAHSIHDALTYFPETVHLLHGVKVAYGIMVQLALEKKWDEIHRLLPFYRRLKLPASLQDLHLNKRSEEDIRQLAAYAVSPDKTIHLLPFKVTEDSVLEAIRQLDKYTADSAERNN</sequence>
<dbReference type="EMBL" id="FOOY01000022">
    <property type="protein sequence ID" value="SFG79851.1"/>
    <property type="molecule type" value="Genomic_DNA"/>
</dbReference>
<dbReference type="InterPro" id="IPR016205">
    <property type="entry name" value="Glycerol_DH"/>
</dbReference>
<keyword evidence="4" id="KW-0862">Zinc</keyword>
<dbReference type="CDD" id="cd08172">
    <property type="entry name" value="GlyDH-like"/>
    <property type="match status" value="1"/>
</dbReference>
<dbReference type="Pfam" id="PF00465">
    <property type="entry name" value="Fe-ADH"/>
    <property type="match status" value="1"/>
</dbReference>
<gene>
    <name evidence="7" type="ORF">SAMN02982927_02816</name>
</gene>
<dbReference type="OrthoDB" id="5198708at2"/>
<evidence type="ECO:0000256" key="4">
    <source>
        <dbReference type="PIRSR" id="PIRSR000112-1"/>
    </source>
</evidence>
<dbReference type="GO" id="GO:0016614">
    <property type="term" value="F:oxidoreductase activity, acting on CH-OH group of donors"/>
    <property type="evidence" value="ECO:0007669"/>
    <property type="project" value="InterPro"/>
</dbReference>
<protein>
    <submittedName>
        <fullName evidence="7">Uncharacterized oxidoreductase</fullName>
    </submittedName>
</protein>
<evidence type="ECO:0000313" key="7">
    <source>
        <dbReference type="EMBL" id="SFG79851.1"/>
    </source>
</evidence>
<dbReference type="PANTHER" id="PTHR43616:SF3">
    <property type="entry name" value="HYDROXYCARBOXYLATE DEHYDROGENASE A"/>
    <property type="match status" value="1"/>
</dbReference>
<feature type="binding site" evidence="5">
    <location>
        <begin position="97"/>
        <end position="101"/>
    </location>
    <ligand>
        <name>NAD(+)</name>
        <dbReference type="ChEBI" id="CHEBI:57540"/>
    </ligand>
</feature>
<dbReference type="InterPro" id="IPR001670">
    <property type="entry name" value="ADH_Fe/GldA"/>
</dbReference>
<dbReference type="GO" id="GO:0046872">
    <property type="term" value="F:metal ion binding"/>
    <property type="evidence" value="ECO:0007669"/>
    <property type="project" value="UniProtKB-KW"/>
</dbReference>
<keyword evidence="2 4" id="KW-0479">Metal-binding</keyword>
<dbReference type="Proteomes" id="UP000198752">
    <property type="component" value="Unassembled WGS sequence"/>
</dbReference>
<organism evidence="7 8">
    <name type="scientific">Sporolactobacillus nakayamae</name>
    <dbReference type="NCBI Taxonomy" id="269670"/>
    <lineage>
        <taxon>Bacteria</taxon>
        <taxon>Bacillati</taxon>
        <taxon>Bacillota</taxon>
        <taxon>Bacilli</taxon>
        <taxon>Bacillales</taxon>
        <taxon>Sporolactobacillaceae</taxon>
        <taxon>Sporolactobacillus</taxon>
    </lineage>
</organism>
<feature type="binding site" evidence="4">
    <location>
        <position position="175"/>
    </location>
    <ligand>
        <name>glycerol</name>
        <dbReference type="ChEBI" id="CHEBI:17754"/>
    </ligand>
</feature>
<keyword evidence="5" id="KW-0520">NAD</keyword>
<evidence type="ECO:0000256" key="1">
    <source>
        <dbReference type="ARBA" id="ARBA00007358"/>
    </source>
</evidence>
<name>A0A1I2UYB9_9BACL</name>
<feature type="binding site" evidence="5">
    <location>
        <position position="135"/>
    </location>
    <ligand>
        <name>NAD(+)</name>
        <dbReference type="ChEBI" id="CHEBI:57540"/>
    </ligand>
</feature>
<evidence type="ECO:0000259" key="6">
    <source>
        <dbReference type="Pfam" id="PF00465"/>
    </source>
</evidence>
<dbReference type="RefSeq" id="WP_093674029.1">
    <property type="nucleotide sequence ID" value="NZ_FOOY01000022.1"/>
</dbReference>
<comment type="cofactor">
    <cofactor evidence="4">
        <name>Zn(2+)</name>
        <dbReference type="ChEBI" id="CHEBI:29105"/>
    </cofactor>
    <text evidence="4">Binds 1 zinc ion per subunit.</text>
</comment>
<keyword evidence="8" id="KW-1185">Reference proteome</keyword>
<accession>A0A1I2UYB9</accession>
<feature type="binding site" evidence="4">
    <location>
        <position position="276"/>
    </location>
    <ligand>
        <name>glycerol</name>
        <dbReference type="ChEBI" id="CHEBI:17754"/>
    </ligand>
</feature>
<dbReference type="InterPro" id="IPR018211">
    <property type="entry name" value="ADH_Fe_CS"/>
</dbReference>